<reference evidence="1 2" key="1">
    <citation type="journal article" date="2016" name="Mol. Biol. Evol.">
        <title>Comparative Genomics of Early-Diverging Mushroom-Forming Fungi Provides Insights into the Origins of Lignocellulose Decay Capabilities.</title>
        <authorList>
            <person name="Nagy L.G."/>
            <person name="Riley R."/>
            <person name="Tritt A."/>
            <person name="Adam C."/>
            <person name="Daum C."/>
            <person name="Floudas D."/>
            <person name="Sun H."/>
            <person name="Yadav J.S."/>
            <person name="Pangilinan J."/>
            <person name="Larsson K.H."/>
            <person name="Matsuura K."/>
            <person name="Barry K."/>
            <person name="Labutti K."/>
            <person name="Kuo R."/>
            <person name="Ohm R.A."/>
            <person name="Bhattacharya S.S."/>
            <person name="Shirouzu T."/>
            <person name="Yoshinaga Y."/>
            <person name="Martin F.M."/>
            <person name="Grigoriev I.V."/>
            <person name="Hibbett D.S."/>
        </authorList>
    </citation>
    <scope>NUCLEOTIDE SEQUENCE [LARGE SCALE GENOMIC DNA]</scope>
    <source>
        <strain evidence="1 2">CBS 109695</strain>
    </source>
</reference>
<dbReference type="Proteomes" id="UP000076532">
    <property type="component" value="Unassembled WGS sequence"/>
</dbReference>
<name>A0A166AG67_9AGAM</name>
<protein>
    <submittedName>
        <fullName evidence="1">Uncharacterized protein</fullName>
    </submittedName>
</protein>
<dbReference type="EMBL" id="KV417661">
    <property type="protein sequence ID" value="KZP11572.1"/>
    <property type="molecule type" value="Genomic_DNA"/>
</dbReference>
<sequence>MTRLIYDLSTPCFNQNSLAGGHCSFICAIIIQASTHHLCKMLALLAILPVLAGAQTVYSRITAEANFPTSSNGGTKFETGTNTAWATTNSSVDLAGGLVGWRIAGDASSEVLYNVGLPHLKITECVQLTNHAQVYSK</sequence>
<organism evidence="1 2">
    <name type="scientific">Athelia psychrophila</name>
    <dbReference type="NCBI Taxonomy" id="1759441"/>
    <lineage>
        <taxon>Eukaryota</taxon>
        <taxon>Fungi</taxon>
        <taxon>Dikarya</taxon>
        <taxon>Basidiomycota</taxon>
        <taxon>Agaricomycotina</taxon>
        <taxon>Agaricomycetes</taxon>
        <taxon>Agaricomycetidae</taxon>
        <taxon>Atheliales</taxon>
        <taxon>Atheliaceae</taxon>
        <taxon>Athelia</taxon>
    </lineage>
</organism>
<evidence type="ECO:0000313" key="2">
    <source>
        <dbReference type="Proteomes" id="UP000076532"/>
    </source>
</evidence>
<gene>
    <name evidence="1" type="ORF">FIBSPDRAFT_184554</name>
</gene>
<dbReference type="AlphaFoldDB" id="A0A166AG67"/>
<accession>A0A166AG67</accession>
<evidence type="ECO:0000313" key="1">
    <source>
        <dbReference type="EMBL" id="KZP11572.1"/>
    </source>
</evidence>
<keyword evidence="2" id="KW-1185">Reference proteome</keyword>
<proteinExistence type="predicted"/>